<comment type="caution">
    <text evidence="6">The sequence shown here is derived from an EMBL/GenBank/DDBJ whole genome shotgun (WGS) entry which is preliminary data.</text>
</comment>
<protein>
    <recommendedName>
        <fullName evidence="4 5">Large ribosomal subunit protein uL29</fullName>
    </recommendedName>
</protein>
<dbReference type="Gene3D" id="1.10.287.310">
    <property type="match status" value="1"/>
</dbReference>
<keyword evidence="7" id="KW-1185">Reference proteome</keyword>
<dbReference type="GO" id="GO:0022625">
    <property type="term" value="C:cytosolic large ribosomal subunit"/>
    <property type="evidence" value="ECO:0007669"/>
    <property type="project" value="TreeGrafter"/>
</dbReference>
<evidence type="ECO:0000313" key="7">
    <source>
        <dbReference type="Proteomes" id="UP000004105"/>
    </source>
</evidence>
<dbReference type="Pfam" id="PF00831">
    <property type="entry name" value="Ribosomal_L29"/>
    <property type="match status" value="1"/>
</dbReference>
<proteinExistence type="inferred from homology"/>
<dbReference type="AlphaFoldDB" id="F2BAD4"/>
<dbReference type="PANTHER" id="PTHR10916:SF0">
    <property type="entry name" value="LARGE RIBOSOMAL SUBUNIT PROTEIN UL29C"/>
    <property type="match status" value="1"/>
</dbReference>
<gene>
    <name evidence="5 6" type="primary">rpmC</name>
    <name evidence="6" type="ORF">HMPREF9123_0738</name>
</gene>
<dbReference type="HOGENOM" id="CLU_158491_1_2_4"/>
<comment type="similarity">
    <text evidence="1 5">Belongs to the universal ribosomal protein uL29 family.</text>
</comment>
<keyword evidence="2 5" id="KW-0689">Ribosomal protein</keyword>
<evidence type="ECO:0000256" key="1">
    <source>
        <dbReference type="ARBA" id="ARBA00009254"/>
    </source>
</evidence>
<dbReference type="PANTHER" id="PTHR10916">
    <property type="entry name" value="60S RIBOSOMAL PROTEIN L35/50S RIBOSOMAL PROTEIN L29"/>
    <property type="match status" value="1"/>
</dbReference>
<dbReference type="GO" id="GO:0006412">
    <property type="term" value="P:translation"/>
    <property type="evidence" value="ECO:0007669"/>
    <property type="project" value="UniProtKB-UniRule"/>
</dbReference>
<reference evidence="6 7" key="1">
    <citation type="submission" date="2011-02" db="EMBL/GenBank/DDBJ databases">
        <authorList>
            <person name="Muzny D."/>
            <person name="Qin X."/>
            <person name="Deng J."/>
            <person name="Jiang H."/>
            <person name="Liu Y."/>
            <person name="Qu J."/>
            <person name="Song X.-Z."/>
            <person name="Zhang L."/>
            <person name="Thornton R."/>
            <person name="Coyle M."/>
            <person name="Francisco L."/>
            <person name="Jackson L."/>
            <person name="Javaid M."/>
            <person name="Korchina V."/>
            <person name="Kovar C."/>
            <person name="Mata R."/>
            <person name="Mathew T."/>
            <person name="Ngo R."/>
            <person name="Nguyen L."/>
            <person name="Nguyen N."/>
            <person name="Okwuonu G."/>
            <person name="Ongeri F."/>
            <person name="Pham C."/>
            <person name="Simmons D."/>
            <person name="Wilczek-Boney K."/>
            <person name="Hale W."/>
            <person name="Jakkamsetti A."/>
            <person name="Pham P."/>
            <person name="Ruth R."/>
            <person name="San Lucas F."/>
            <person name="Warren J."/>
            <person name="Zhang J."/>
            <person name="Zhao Z."/>
            <person name="Zhou C."/>
            <person name="Zhu D."/>
            <person name="Lee S."/>
            <person name="Bess C."/>
            <person name="Blankenburg K."/>
            <person name="Forbes L."/>
            <person name="Fu Q."/>
            <person name="Gubbala S."/>
            <person name="Hirani K."/>
            <person name="Jayaseelan J.C."/>
            <person name="Lara F."/>
            <person name="Munidasa M."/>
            <person name="Palculict T."/>
            <person name="Patil S."/>
            <person name="Pu L.-L."/>
            <person name="Saada N."/>
            <person name="Tang L."/>
            <person name="Weissenberger G."/>
            <person name="Zhu Y."/>
            <person name="Hemphill L."/>
            <person name="Shang Y."/>
            <person name="Youmans B."/>
            <person name="Ayvaz T."/>
            <person name="Ross M."/>
            <person name="Santibanez J."/>
            <person name="Aqrawi P."/>
            <person name="Gross S."/>
            <person name="Joshi V."/>
            <person name="Fowler G."/>
            <person name="Nazareth L."/>
            <person name="Reid J."/>
            <person name="Worley K."/>
            <person name="Petrosino J."/>
            <person name="Highlander S."/>
            <person name="Gibbs R."/>
        </authorList>
    </citation>
    <scope>NUCLEOTIDE SEQUENCE [LARGE SCALE GENOMIC DNA]</scope>
    <source>
        <strain evidence="6 7">ATCC BAA-1200</strain>
    </source>
</reference>
<dbReference type="PROSITE" id="PS00579">
    <property type="entry name" value="RIBOSOMAL_L29"/>
    <property type="match status" value="1"/>
</dbReference>
<dbReference type="FunFam" id="1.10.287.310:FF:000001">
    <property type="entry name" value="50S ribosomal protein L29"/>
    <property type="match status" value="1"/>
</dbReference>
<dbReference type="InterPro" id="IPR036049">
    <property type="entry name" value="Ribosomal_uL29_sf"/>
</dbReference>
<dbReference type="Proteomes" id="UP000004105">
    <property type="component" value="Unassembled WGS sequence"/>
</dbReference>
<dbReference type="InterPro" id="IPR018254">
    <property type="entry name" value="Ribosomal_uL29_CS"/>
</dbReference>
<evidence type="ECO:0000256" key="4">
    <source>
        <dbReference type="ARBA" id="ARBA00035204"/>
    </source>
</evidence>
<evidence type="ECO:0000313" key="6">
    <source>
        <dbReference type="EMBL" id="EGF11622.1"/>
    </source>
</evidence>
<name>F2BAD4_9NEIS</name>
<dbReference type="EMBL" id="AFAY01000012">
    <property type="protein sequence ID" value="EGF11622.1"/>
    <property type="molecule type" value="Genomic_DNA"/>
</dbReference>
<accession>F2BAD4</accession>
<evidence type="ECO:0000256" key="2">
    <source>
        <dbReference type="ARBA" id="ARBA00022980"/>
    </source>
</evidence>
<dbReference type="CDD" id="cd00427">
    <property type="entry name" value="Ribosomal_L29_HIP"/>
    <property type="match status" value="1"/>
</dbReference>
<dbReference type="HAMAP" id="MF_00374">
    <property type="entry name" value="Ribosomal_uL29"/>
    <property type="match status" value="1"/>
</dbReference>
<organism evidence="6 7">
    <name type="scientific">Neisseria bacilliformis ATCC BAA-1200</name>
    <dbReference type="NCBI Taxonomy" id="888742"/>
    <lineage>
        <taxon>Bacteria</taxon>
        <taxon>Pseudomonadati</taxon>
        <taxon>Pseudomonadota</taxon>
        <taxon>Betaproteobacteria</taxon>
        <taxon>Neisseriales</taxon>
        <taxon>Neisseriaceae</taxon>
        <taxon>Neisseria</taxon>
    </lineage>
</organism>
<keyword evidence="3 5" id="KW-0687">Ribonucleoprotein</keyword>
<dbReference type="InterPro" id="IPR001854">
    <property type="entry name" value="Ribosomal_uL29"/>
</dbReference>
<dbReference type="InterPro" id="IPR050063">
    <property type="entry name" value="Ribosomal_protein_uL29"/>
</dbReference>
<evidence type="ECO:0000256" key="5">
    <source>
        <dbReference type="HAMAP-Rule" id="MF_00374"/>
    </source>
</evidence>
<sequence>MMKANELREKSVEQLKSDLLDLLKIQFSLRMQNATGQLSKSSELKRVRRNIARIKTVTSEKGAK</sequence>
<dbReference type="GO" id="GO:0003735">
    <property type="term" value="F:structural constituent of ribosome"/>
    <property type="evidence" value="ECO:0007669"/>
    <property type="project" value="InterPro"/>
</dbReference>
<dbReference type="SUPFAM" id="SSF46561">
    <property type="entry name" value="Ribosomal protein L29 (L29p)"/>
    <property type="match status" value="1"/>
</dbReference>
<dbReference type="NCBIfam" id="TIGR00012">
    <property type="entry name" value="L29"/>
    <property type="match status" value="1"/>
</dbReference>
<evidence type="ECO:0000256" key="3">
    <source>
        <dbReference type="ARBA" id="ARBA00023274"/>
    </source>
</evidence>